<sequence length="67" mass="7363">MGQRVVHAQVGASSALKVGAGKRDVPKKSPDRWTNADEKKRQQLINAARSAGVSERKIRQLIRRLGS</sequence>
<dbReference type="Proteomes" id="UP001501251">
    <property type="component" value="Unassembled WGS sequence"/>
</dbReference>
<feature type="compositionally biased region" description="Basic and acidic residues" evidence="1">
    <location>
        <begin position="21"/>
        <end position="41"/>
    </location>
</feature>
<gene>
    <name evidence="2" type="ORF">GCM10022252_07900</name>
</gene>
<comment type="caution">
    <text evidence="2">The sequence shown here is derived from an EMBL/GenBank/DDBJ whole genome shotgun (WGS) entry which is preliminary data.</text>
</comment>
<evidence type="ECO:0000256" key="1">
    <source>
        <dbReference type="SAM" id="MobiDB-lite"/>
    </source>
</evidence>
<evidence type="ECO:0000313" key="2">
    <source>
        <dbReference type="EMBL" id="GAA4182264.1"/>
    </source>
</evidence>
<organism evidence="2 3">
    <name type="scientific">Streptosporangium oxazolinicum</name>
    <dbReference type="NCBI Taxonomy" id="909287"/>
    <lineage>
        <taxon>Bacteria</taxon>
        <taxon>Bacillati</taxon>
        <taxon>Actinomycetota</taxon>
        <taxon>Actinomycetes</taxon>
        <taxon>Streptosporangiales</taxon>
        <taxon>Streptosporangiaceae</taxon>
        <taxon>Streptosporangium</taxon>
    </lineage>
</organism>
<keyword evidence="3" id="KW-1185">Reference proteome</keyword>
<evidence type="ECO:0000313" key="3">
    <source>
        <dbReference type="Proteomes" id="UP001501251"/>
    </source>
</evidence>
<accession>A0ABP8ADM5</accession>
<protein>
    <submittedName>
        <fullName evidence="2">Uncharacterized protein</fullName>
    </submittedName>
</protein>
<reference evidence="3" key="1">
    <citation type="journal article" date="2019" name="Int. J. Syst. Evol. Microbiol.">
        <title>The Global Catalogue of Microorganisms (GCM) 10K type strain sequencing project: providing services to taxonomists for standard genome sequencing and annotation.</title>
        <authorList>
            <consortium name="The Broad Institute Genomics Platform"/>
            <consortium name="The Broad Institute Genome Sequencing Center for Infectious Disease"/>
            <person name="Wu L."/>
            <person name="Ma J."/>
        </authorList>
    </citation>
    <scope>NUCLEOTIDE SEQUENCE [LARGE SCALE GENOMIC DNA]</scope>
    <source>
        <strain evidence="3">JCM 17388</strain>
    </source>
</reference>
<feature type="region of interest" description="Disordered" evidence="1">
    <location>
        <begin position="1"/>
        <end position="41"/>
    </location>
</feature>
<dbReference type="EMBL" id="BAABAQ010000001">
    <property type="protein sequence ID" value="GAA4182264.1"/>
    <property type="molecule type" value="Genomic_DNA"/>
</dbReference>
<name>A0ABP8ADM5_9ACTN</name>
<proteinExistence type="predicted"/>